<gene>
    <name evidence="1" type="ORF">ARC78_05745</name>
</gene>
<reference evidence="1 2" key="1">
    <citation type="submission" date="2015-10" db="EMBL/GenBank/DDBJ databases">
        <title>Genome sequencing and analysis of members of genus Stenotrophomonas.</title>
        <authorList>
            <person name="Patil P.P."/>
            <person name="Midha S."/>
            <person name="Patil P.B."/>
        </authorList>
    </citation>
    <scope>NUCLEOTIDE SEQUENCE [LARGE SCALE GENOMIC DNA]</scope>
    <source>
        <strain evidence="1 2">JCM 9942</strain>
    </source>
</reference>
<evidence type="ECO:0000313" key="2">
    <source>
        <dbReference type="Proteomes" id="UP000050836"/>
    </source>
</evidence>
<evidence type="ECO:0000313" key="1">
    <source>
        <dbReference type="EMBL" id="KRG44291.1"/>
    </source>
</evidence>
<dbReference type="InterPro" id="IPR046788">
    <property type="entry name" value="Methyltransf_35"/>
</dbReference>
<name>A0A0R0AVB5_9GAMM</name>
<comment type="caution">
    <text evidence="1">The sequence shown here is derived from an EMBL/GenBank/DDBJ whole genome shotgun (WGS) entry which is preliminary data.</text>
</comment>
<sequence length="87" mass="9957">MITIGGVLVSASHAGNYQACNFEQFDFCRFDDSAYLIDPPLLTYAEMRQIDVDRTKVACGLPLPTSDIEKYSQFYRYFPRFVEAEIS</sequence>
<protein>
    <submittedName>
        <fullName evidence="1">Uncharacterized protein</fullName>
    </submittedName>
</protein>
<keyword evidence="2" id="KW-1185">Reference proteome</keyword>
<dbReference type="Pfam" id="PF20553">
    <property type="entry name" value="Methyltransf_35"/>
    <property type="match status" value="1"/>
</dbReference>
<dbReference type="AlphaFoldDB" id="A0A0R0AVB5"/>
<dbReference type="EMBL" id="LLXS01000008">
    <property type="protein sequence ID" value="KRG44291.1"/>
    <property type="molecule type" value="Genomic_DNA"/>
</dbReference>
<organism evidence="1 2">
    <name type="scientific">Stenotrophomonas pictorum JCM 9942</name>
    <dbReference type="NCBI Taxonomy" id="1236960"/>
    <lineage>
        <taxon>Bacteria</taxon>
        <taxon>Pseudomonadati</taxon>
        <taxon>Pseudomonadota</taxon>
        <taxon>Gammaproteobacteria</taxon>
        <taxon>Lysobacterales</taxon>
        <taxon>Lysobacteraceae</taxon>
        <taxon>Stenotrophomonas</taxon>
    </lineage>
</organism>
<proteinExistence type="predicted"/>
<dbReference type="Proteomes" id="UP000050836">
    <property type="component" value="Unassembled WGS sequence"/>
</dbReference>
<accession>A0A0R0AVB5</accession>